<dbReference type="InParanoid" id="A0A3Q1HMZ2"/>
<reference evidence="1" key="3">
    <citation type="submission" date="2025-09" db="UniProtKB">
        <authorList>
            <consortium name="Ensembl"/>
        </authorList>
    </citation>
    <scope>IDENTIFICATION</scope>
</reference>
<keyword evidence="2" id="KW-1185">Reference proteome</keyword>
<evidence type="ECO:0000313" key="2">
    <source>
        <dbReference type="Proteomes" id="UP000265040"/>
    </source>
</evidence>
<reference evidence="1" key="1">
    <citation type="submission" date="2021-04" db="EMBL/GenBank/DDBJ databases">
        <authorList>
            <consortium name="Wellcome Sanger Institute Data Sharing"/>
        </authorList>
    </citation>
    <scope>NUCLEOTIDE SEQUENCE [LARGE SCALE GENOMIC DNA]</scope>
</reference>
<sequence>MSFLLFRGPCQQFNVSLFQLCSEETGRHTHIFTSHHKNIAVISIFELQPNSCCLTCFADEGYMEWVSKFVSTNKGESFTLKKPAGARLTIGDLHDTIYRGKDDELYEWEQFYLPETVKMQVVGVVENTLCLCDQLVLMTCKDRKVYAYDGEKLHEVAQSLDQLCYKNIVYPSQITYYKGEAFKDMVRTDKLDEEHRKLVTENKSEILENLKLIRGNRWVYLSLKHS</sequence>
<accession>A0A3Q1HMZ2</accession>
<protein>
    <submittedName>
        <fullName evidence="1">Uncharacterized protein</fullName>
    </submittedName>
</protein>
<dbReference type="InterPro" id="IPR003360">
    <property type="entry name" value="US22-like"/>
</dbReference>
<dbReference type="OrthoDB" id="9935986at2759"/>
<reference evidence="1" key="2">
    <citation type="submission" date="2025-08" db="UniProtKB">
        <authorList>
            <consortium name="Ensembl"/>
        </authorList>
    </citation>
    <scope>IDENTIFICATION</scope>
</reference>
<dbReference type="GeneTree" id="ENSGT00390000001663"/>
<dbReference type="Ensembl" id="ENSATET00000008902.2">
    <property type="protein sequence ID" value="ENSATEP00000008749.2"/>
    <property type="gene ID" value="ENSATEG00000006158.2"/>
</dbReference>
<dbReference type="AlphaFoldDB" id="A0A3Q1HMZ2"/>
<evidence type="ECO:0000313" key="1">
    <source>
        <dbReference type="Ensembl" id="ENSATEP00000008749.2"/>
    </source>
</evidence>
<dbReference type="Pfam" id="PF02393">
    <property type="entry name" value="US22"/>
    <property type="match status" value="1"/>
</dbReference>
<organism evidence="1 2">
    <name type="scientific">Anabas testudineus</name>
    <name type="common">Climbing perch</name>
    <name type="synonym">Anthias testudineus</name>
    <dbReference type="NCBI Taxonomy" id="64144"/>
    <lineage>
        <taxon>Eukaryota</taxon>
        <taxon>Metazoa</taxon>
        <taxon>Chordata</taxon>
        <taxon>Craniata</taxon>
        <taxon>Vertebrata</taxon>
        <taxon>Euteleostomi</taxon>
        <taxon>Actinopterygii</taxon>
        <taxon>Neopterygii</taxon>
        <taxon>Teleostei</taxon>
        <taxon>Neoteleostei</taxon>
        <taxon>Acanthomorphata</taxon>
        <taxon>Anabantaria</taxon>
        <taxon>Anabantiformes</taxon>
        <taxon>Anabantoidei</taxon>
        <taxon>Anabantidae</taxon>
        <taxon>Anabas</taxon>
    </lineage>
</organism>
<proteinExistence type="predicted"/>
<dbReference type="Proteomes" id="UP000265040">
    <property type="component" value="Chromosome 11"/>
</dbReference>
<name>A0A3Q1HMZ2_ANATE</name>